<proteinExistence type="predicted"/>
<protein>
    <submittedName>
        <fullName evidence="1">Uncharacterized protein</fullName>
    </submittedName>
</protein>
<organism evidence="1">
    <name type="scientific">marine metagenome</name>
    <dbReference type="NCBI Taxonomy" id="408172"/>
    <lineage>
        <taxon>unclassified sequences</taxon>
        <taxon>metagenomes</taxon>
        <taxon>ecological metagenomes</taxon>
    </lineage>
</organism>
<reference evidence="1" key="1">
    <citation type="submission" date="2018-05" db="EMBL/GenBank/DDBJ databases">
        <authorList>
            <person name="Lanie J.A."/>
            <person name="Ng W.-L."/>
            <person name="Kazmierczak K.M."/>
            <person name="Andrzejewski T.M."/>
            <person name="Davidsen T.M."/>
            <person name="Wayne K.J."/>
            <person name="Tettelin H."/>
            <person name="Glass J.I."/>
            <person name="Rusch D."/>
            <person name="Podicherti R."/>
            <person name="Tsui H.-C.T."/>
            <person name="Winkler M.E."/>
        </authorList>
    </citation>
    <scope>NUCLEOTIDE SEQUENCE</scope>
</reference>
<name>A0A382D746_9ZZZZ</name>
<evidence type="ECO:0000313" key="1">
    <source>
        <dbReference type="EMBL" id="SVB33872.1"/>
    </source>
</evidence>
<dbReference type="AlphaFoldDB" id="A0A382D746"/>
<accession>A0A382D746</accession>
<gene>
    <name evidence="1" type="ORF">METZ01_LOCUS186726</name>
</gene>
<dbReference type="EMBL" id="UINC01037817">
    <property type="protein sequence ID" value="SVB33872.1"/>
    <property type="molecule type" value="Genomic_DNA"/>
</dbReference>
<sequence length="248" mass="28818">MKKNKNENFNFQLKQWLTILISVLLFSAISIQSVSAGNTITSSLINEAIILSDKEGRLINARKNIDWQKIYNFQHPDFRKKISLEEIRYFEGWVAHDYRKKAKQNAHISGAFVPTLDFIKNNPNKRDPLGFPVPRRYKWSEDPFLKVKTYSIEKISISTNRKYAKVAVMIKGRQRLNPALVRGNFEFDMQYRLTDYWEKVDGEWVITLLSAPINTSGTGVLKYYVPNNKSGWGKAEFLEIDPADLKIH</sequence>